<dbReference type="Pfam" id="PF04828">
    <property type="entry name" value="GFA"/>
    <property type="match status" value="1"/>
</dbReference>
<sequence>MMTGGCLCGAVRYEVAADPVYTGHCHCRDCQRSSGAGHSTYVGVPLAALTVRGETRFYAQAGGSGLQAVRHFCPVCGSHLFGTAEMDPEMATLYAGTLDDPSVIRPDAAINVRSRQPWDRVEGGLPEFEGMPPGAGGA</sequence>
<evidence type="ECO:0000313" key="6">
    <source>
        <dbReference type="EMBL" id="KGM34301.1"/>
    </source>
</evidence>
<dbReference type="GO" id="GO:0046872">
    <property type="term" value="F:metal ion binding"/>
    <property type="evidence" value="ECO:0007669"/>
    <property type="project" value="UniProtKB-KW"/>
</dbReference>
<dbReference type="SUPFAM" id="SSF51316">
    <property type="entry name" value="Mss4-like"/>
    <property type="match status" value="1"/>
</dbReference>
<protein>
    <recommendedName>
        <fullName evidence="5">CENP-V/GFA domain-containing protein</fullName>
    </recommendedName>
</protein>
<feature type="domain" description="CENP-V/GFA" evidence="5">
    <location>
        <begin position="2"/>
        <end position="119"/>
    </location>
</feature>
<evidence type="ECO:0000259" key="5">
    <source>
        <dbReference type="PROSITE" id="PS51891"/>
    </source>
</evidence>
<gene>
    <name evidence="6" type="ORF">P409_10995</name>
</gene>
<keyword evidence="3" id="KW-0862">Zinc</keyword>
<dbReference type="AlphaFoldDB" id="A0A0A0D6N3"/>
<dbReference type="InterPro" id="IPR011057">
    <property type="entry name" value="Mss4-like_sf"/>
</dbReference>
<dbReference type="PANTHER" id="PTHR33337">
    <property type="entry name" value="GFA DOMAIN-CONTAINING PROTEIN"/>
    <property type="match status" value="1"/>
</dbReference>
<dbReference type="PROSITE" id="PS51891">
    <property type="entry name" value="CENP_V_GFA"/>
    <property type="match status" value="1"/>
</dbReference>
<name>A0A0A0D6N3_9PROT</name>
<evidence type="ECO:0000313" key="7">
    <source>
        <dbReference type="Proteomes" id="UP000029995"/>
    </source>
</evidence>
<evidence type="ECO:0000256" key="1">
    <source>
        <dbReference type="ARBA" id="ARBA00005495"/>
    </source>
</evidence>
<reference evidence="6 7" key="1">
    <citation type="submission" date="2014-01" db="EMBL/GenBank/DDBJ databases">
        <title>Genome sequence determination for a cystic fibrosis isolate, Inquilinus limosus.</title>
        <authorList>
            <person name="Pino M."/>
            <person name="Di Conza J."/>
            <person name="Gutkind G."/>
        </authorList>
    </citation>
    <scope>NUCLEOTIDE SEQUENCE [LARGE SCALE GENOMIC DNA]</scope>
    <source>
        <strain evidence="6 7">MP06</strain>
    </source>
</reference>
<evidence type="ECO:0000256" key="3">
    <source>
        <dbReference type="ARBA" id="ARBA00022833"/>
    </source>
</evidence>
<keyword evidence="2" id="KW-0479">Metal-binding</keyword>
<dbReference type="Gene3D" id="3.90.1590.10">
    <property type="entry name" value="glutathione-dependent formaldehyde- activating enzyme (gfa)"/>
    <property type="match status" value="1"/>
</dbReference>
<organism evidence="6 7">
    <name type="scientific">Inquilinus limosus MP06</name>
    <dbReference type="NCBI Taxonomy" id="1398085"/>
    <lineage>
        <taxon>Bacteria</taxon>
        <taxon>Pseudomonadati</taxon>
        <taxon>Pseudomonadota</taxon>
        <taxon>Alphaproteobacteria</taxon>
        <taxon>Rhodospirillales</taxon>
        <taxon>Rhodospirillaceae</taxon>
        <taxon>Inquilinus</taxon>
    </lineage>
</organism>
<accession>A0A0A0D6N3</accession>
<evidence type="ECO:0000256" key="2">
    <source>
        <dbReference type="ARBA" id="ARBA00022723"/>
    </source>
</evidence>
<dbReference type="PANTHER" id="PTHR33337:SF40">
    <property type="entry name" value="CENP-V_GFA DOMAIN-CONTAINING PROTEIN-RELATED"/>
    <property type="match status" value="1"/>
</dbReference>
<comment type="caution">
    <text evidence="6">The sequence shown here is derived from an EMBL/GenBank/DDBJ whole genome shotgun (WGS) entry which is preliminary data.</text>
</comment>
<proteinExistence type="inferred from homology"/>
<comment type="similarity">
    <text evidence="1">Belongs to the Gfa family.</text>
</comment>
<dbReference type="GO" id="GO:0016846">
    <property type="term" value="F:carbon-sulfur lyase activity"/>
    <property type="evidence" value="ECO:0007669"/>
    <property type="project" value="InterPro"/>
</dbReference>
<evidence type="ECO:0000256" key="4">
    <source>
        <dbReference type="ARBA" id="ARBA00023239"/>
    </source>
</evidence>
<keyword evidence="4" id="KW-0456">Lyase</keyword>
<dbReference type="EMBL" id="JANX01000103">
    <property type="protein sequence ID" value="KGM34301.1"/>
    <property type="molecule type" value="Genomic_DNA"/>
</dbReference>
<dbReference type="InterPro" id="IPR006913">
    <property type="entry name" value="CENP-V/GFA"/>
</dbReference>
<dbReference type="OrthoDB" id="9807246at2"/>
<dbReference type="RefSeq" id="WP_034835458.1">
    <property type="nucleotide sequence ID" value="NZ_JANX01000103.1"/>
</dbReference>
<dbReference type="Proteomes" id="UP000029995">
    <property type="component" value="Unassembled WGS sequence"/>
</dbReference>